<evidence type="ECO:0000313" key="2">
    <source>
        <dbReference type="EMBL" id="EJF47861.1"/>
    </source>
</evidence>
<dbReference type="PATRIC" id="fig|1125717.3.peg.458"/>
<feature type="compositionally biased region" description="Low complexity" evidence="1">
    <location>
        <begin position="11"/>
        <end position="26"/>
    </location>
</feature>
<dbReference type="EMBL" id="AKFS01000071">
    <property type="protein sequence ID" value="EJF47861.1"/>
    <property type="molecule type" value="Genomic_DNA"/>
</dbReference>
<comment type="caution">
    <text evidence="2">The sequence shown here is derived from an EMBL/GenBank/DDBJ whole genome shotgun (WGS) entry which is preliminary data.</text>
</comment>
<reference evidence="2 3" key="1">
    <citation type="submission" date="2012-05" db="EMBL/GenBank/DDBJ databases">
        <authorList>
            <person name="Harkins D.M."/>
            <person name="Madupu R."/>
            <person name="Durkin A.S."/>
            <person name="Torralba M."/>
            <person name="Methe B."/>
            <person name="Sutton G.G."/>
            <person name="Nelson K.E."/>
        </authorList>
    </citation>
    <scope>NUCLEOTIDE SEQUENCE [LARGE SCALE GENOMIC DNA]</scope>
    <source>
        <strain evidence="2 3">F0490</strain>
    </source>
</reference>
<feature type="region of interest" description="Disordered" evidence="1">
    <location>
        <begin position="1"/>
        <end position="55"/>
    </location>
</feature>
<keyword evidence="3" id="KW-1185">Reference proteome</keyword>
<dbReference type="Proteomes" id="UP000004578">
    <property type="component" value="Unassembled WGS sequence"/>
</dbReference>
<evidence type="ECO:0000313" key="3">
    <source>
        <dbReference type="Proteomes" id="UP000004578"/>
    </source>
</evidence>
<evidence type="ECO:0000256" key="1">
    <source>
        <dbReference type="SAM" id="MobiDB-lite"/>
    </source>
</evidence>
<dbReference type="AlphaFoldDB" id="J0XGM1"/>
<name>J0XGM1_9ACTO</name>
<protein>
    <submittedName>
        <fullName evidence="2">Uncharacterized protein</fullName>
    </submittedName>
</protein>
<accession>J0XGM1</accession>
<organism evidence="2 3">
    <name type="scientific">Schaalia georgiae F0490</name>
    <dbReference type="NCBI Taxonomy" id="1125717"/>
    <lineage>
        <taxon>Bacteria</taxon>
        <taxon>Bacillati</taxon>
        <taxon>Actinomycetota</taxon>
        <taxon>Actinomycetes</taxon>
        <taxon>Actinomycetales</taxon>
        <taxon>Actinomycetaceae</taxon>
        <taxon>Schaalia</taxon>
    </lineage>
</organism>
<sequence length="55" mass="5615">MCAGCGRSGSGVPVRAGPGRAAPRGAGRPRDAAGFHWAPSPRTQEGGRWSRGQGR</sequence>
<gene>
    <name evidence="2" type="ORF">HMPREF1317_0245</name>
</gene>
<proteinExistence type="predicted"/>